<keyword evidence="1" id="KW-0812">Transmembrane</keyword>
<dbReference type="EMBL" id="QUAH01000013">
    <property type="protein sequence ID" value="RFT15104.1"/>
    <property type="molecule type" value="Genomic_DNA"/>
</dbReference>
<organism evidence="2 3">
    <name type="scientific">Candidatus Saccharicenans subterraneus</name>
    <dbReference type="NCBI Taxonomy" id="2508984"/>
    <lineage>
        <taxon>Bacteria</taxon>
        <taxon>Candidatus Aminicenantota</taxon>
        <taxon>Candidatus Aminicenantia</taxon>
        <taxon>Candidatus Aminicenantales</taxon>
        <taxon>Candidatus Saccharicenantaceae</taxon>
        <taxon>Candidatus Saccharicenans</taxon>
    </lineage>
</organism>
<gene>
    <name evidence="2" type="ORF">OP8BY_0735</name>
</gene>
<dbReference type="AlphaFoldDB" id="A0A3E2BK88"/>
<feature type="transmembrane region" description="Helical" evidence="1">
    <location>
        <begin position="20"/>
        <end position="43"/>
    </location>
</feature>
<comment type="caution">
    <text evidence="2">The sequence shown here is derived from an EMBL/GenBank/DDBJ whole genome shotgun (WGS) entry which is preliminary data.</text>
</comment>
<keyword evidence="1" id="KW-0472">Membrane</keyword>
<reference evidence="2 3" key="1">
    <citation type="submission" date="2018-08" db="EMBL/GenBank/DDBJ databases">
        <title>Genome analysis of the thermophilic bacterium of the candidate phylum Aminicenantes from deep subsurface aquifer revealed its physiology and ecological role.</title>
        <authorList>
            <person name="Kadnikov V.V."/>
            <person name="Mardanov A.V."/>
            <person name="Beletsky A.V."/>
            <person name="Karnachuk O.V."/>
            <person name="Ravin N.V."/>
        </authorList>
    </citation>
    <scope>NUCLEOTIDE SEQUENCE [LARGE SCALE GENOMIC DNA]</scope>
    <source>
        <strain evidence="2">BY38</strain>
    </source>
</reference>
<dbReference type="Proteomes" id="UP000257323">
    <property type="component" value="Unassembled WGS sequence"/>
</dbReference>
<accession>A0A3E2BK88</accession>
<evidence type="ECO:0000256" key="1">
    <source>
        <dbReference type="SAM" id="Phobius"/>
    </source>
</evidence>
<evidence type="ECO:0000313" key="3">
    <source>
        <dbReference type="Proteomes" id="UP000257323"/>
    </source>
</evidence>
<protein>
    <submittedName>
        <fullName evidence="2">Uncharacterized protein</fullName>
    </submittedName>
</protein>
<name>A0A3E2BK88_9BACT</name>
<proteinExistence type="predicted"/>
<evidence type="ECO:0000313" key="2">
    <source>
        <dbReference type="EMBL" id="RFT15104.1"/>
    </source>
</evidence>
<keyword evidence="1" id="KW-1133">Transmembrane helix</keyword>
<sequence length="59" mass="6703">MTLANGLLLPFIALQMYWHWMIWVASLWAITFPGSSWSLAVIFNRIPAAGPEKTLNEVK</sequence>